<protein>
    <submittedName>
        <fullName evidence="1">Uncharacterized protein</fullName>
    </submittedName>
</protein>
<name>A0A2W5R8M1_ACIJO</name>
<accession>A0A2W5R8M1</accession>
<proteinExistence type="predicted"/>
<sequence>MTQEFGKTFKVYRQDLSMAATFQAVKAQAGYLTVRLELAPMSGSNAHWENKWGINISFKELHAVASVLTGIKKTCTGTFHGEGKNHSYDFSNNGAGIQLVIHFAGHRRSITLNGSDSFWLSTLVIDAIAKNAPPGFASNLIMPLIQRTQF</sequence>
<comment type="caution">
    <text evidence="1">The sequence shown here is derived from an EMBL/GenBank/DDBJ whole genome shotgun (WGS) entry which is preliminary data.</text>
</comment>
<dbReference type="Proteomes" id="UP000249282">
    <property type="component" value="Unassembled WGS sequence"/>
</dbReference>
<dbReference type="EMBL" id="QFQJ01000130">
    <property type="protein sequence ID" value="PZQ85149.1"/>
    <property type="molecule type" value="Genomic_DNA"/>
</dbReference>
<reference evidence="1 2" key="1">
    <citation type="submission" date="2017-11" db="EMBL/GenBank/DDBJ databases">
        <title>Infants hospitalized years apart are colonized by the same room-sourced microbial strains.</title>
        <authorList>
            <person name="Brooks B."/>
            <person name="Olm M.R."/>
            <person name="Firek B.A."/>
            <person name="Baker R."/>
            <person name="Thomas B.C."/>
            <person name="Morowitz M.J."/>
            <person name="Banfield J.F."/>
        </authorList>
    </citation>
    <scope>NUCLEOTIDE SEQUENCE [LARGE SCALE GENOMIC DNA]</scope>
    <source>
        <strain evidence="1">S2_003_000_R3_20</strain>
    </source>
</reference>
<evidence type="ECO:0000313" key="1">
    <source>
        <dbReference type="EMBL" id="PZQ85149.1"/>
    </source>
</evidence>
<organism evidence="1 2">
    <name type="scientific">Acinetobacter johnsonii</name>
    <dbReference type="NCBI Taxonomy" id="40214"/>
    <lineage>
        <taxon>Bacteria</taxon>
        <taxon>Pseudomonadati</taxon>
        <taxon>Pseudomonadota</taxon>
        <taxon>Gammaproteobacteria</taxon>
        <taxon>Moraxellales</taxon>
        <taxon>Moraxellaceae</taxon>
        <taxon>Acinetobacter</taxon>
    </lineage>
</organism>
<evidence type="ECO:0000313" key="2">
    <source>
        <dbReference type="Proteomes" id="UP000249282"/>
    </source>
</evidence>
<gene>
    <name evidence="1" type="ORF">DI542_16505</name>
</gene>
<dbReference type="AlphaFoldDB" id="A0A2W5R8M1"/>